<comment type="caution">
    <text evidence="1">The sequence shown here is derived from an EMBL/GenBank/DDBJ whole genome shotgun (WGS) entry which is preliminary data.</text>
</comment>
<evidence type="ECO:0000313" key="1">
    <source>
        <dbReference type="EMBL" id="NMG22867.1"/>
    </source>
</evidence>
<protein>
    <submittedName>
        <fullName evidence="1">Uncharacterized protein</fullName>
    </submittedName>
</protein>
<sequence>MFATLIVAWILYTVLVKVVRTTTRTAFISATTVVILHSGLGISPQDIWHQIIQLLQAFSQVLRVR</sequence>
<keyword evidence="2" id="KW-1185">Reference proteome</keyword>
<name>A0ABX1PGK5_9CYAN</name>
<accession>A0ABX1PGK5</accession>
<gene>
    <name evidence="1" type="ORF">DP116_26935</name>
</gene>
<dbReference type="EMBL" id="QMEB01000334">
    <property type="protein sequence ID" value="NMG22867.1"/>
    <property type="molecule type" value="Genomic_DNA"/>
</dbReference>
<organism evidence="1 2">
    <name type="scientific">Brasilonema bromeliae SPC951</name>
    <dbReference type="NCBI Taxonomy" id="385972"/>
    <lineage>
        <taxon>Bacteria</taxon>
        <taxon>Bacillati</taxon>
        <taxon>Cyanobacteriota</taxon>
        <taxon>Cyanophyceae</taxon>
        <taxon>Nostocales</taxon>
        <taxon>Scytonemataceae</taxon>
        <taxon>Brasilonema</taxon>
        <taxon>Bromeliae group (in: Brasilonema)</taxon>
    </lineage>
</organism>
<proteinExistence type="predicted"/>
<dbReference type="Proteomes" id="UP000718564">
    <property type="component" value="Unassembled WGS sequence"/>
</dbReference>
<reference evidence="1 2" key="1">
    <citation type="submission" date="2018-06" db="EMBL/GenBank/DDBJ databases">
        <title>Comparative genomics of Brasilonema spp. strains.</title>
        <authorList>
            <person name="Alvarenga D.O."/>
            <person name="Fiore M.F."/>
            <person name="Varani A.M."/>
        </authorList>
    </citation>
    <scope>NUCLEOTIDE SEQUENCE [LARGE SCALE GENOMIC DNA]</scope>
    <source>
        <strain evidence="1 2">SPC951</strain>
    </source>
</reference>
<evidence type="ECO:0000313" key="2">
    <source>
        <dbReference type="Proteomes" id="UP000718564"/>
    </source>
</evidence>